<evidence type="ECO:0000256" key="4">
    <source>
        <dbReference type="ARBA" id="ARBA00022989"/>
    </source>
</evidence>
<accession>A0A6J7CM65</accession>
<dbReference type="InterPro" id="IPR004477">
    <property type="entry name" value="ComEC_N"/>
</dbReference>
<feature type="transmembrane region" description="Helical" evidence="6">
    <location>
        <begin position="318"/>
        <end position="337"/>
    </location>
</feature>
<reference evidence="8" key="1">
    <citation type="submission" date="2020-05" db="EMBL/GenBank/DDBJ databases">
        <authorList>
            <person name="Chiriac C."/>
            <person name="Salcher M."/>
            <person name="Ghai R."/>
            <person name="Kavagutti S V."/>
        </authorList>
    </citation>
    <scope>NUCLEOTIDE SEQUENCE</scope>
</reference>
<feature type="transmembrane region" description="Helical" evidence="6">
    <location>
        <begin position="406"/>
        <end position="427"/>
    </location>
</feature>
<evidence type="ECO:0000256" key="6">
    <source>
        <dbReference type="SAM" id="Phobius"/>
    </source>
</evidence>
<feature type="transmembrane region" description="Helical" evidence="6">
    <location>
        <begin position="349"/>
        <end position="374"/>
    </location>
</feature>
<dbReference type="AlphaFoldDB" id="A0A6J7CM65"/>
<organism evidence="8">
    <name type="scientific">freshwater metagenome</name>
    <dbReference type="NCBI Taxonomy" id="449393"/>
    <lineage>
        <taxon>unclassified sequences</taxon>
        <taxon>metagenomes</taxon>
        <taxon>ecological metagenomes</taxon>
    </lineage>
</organism>
<feature type="transmembrane region" description="Helical" evidence="6">
    <location>
        <begin position="217"/>
        <end position="244"/>
    </location>
</feature>
<comment type="subcellular location">
    <subcellularLocation>
        <location evidence="1">Cell membrane</location>
        <topology evidence="1">Multi-pass membrane protein</topology>
    </subcellularLocation>
</comment>
<evidence type="ECO:0000256" key="5">
    <source>
        <dbReference type="ARBA" id="ARBA00023136"/>
    </source>
</evidence>
<dbReference type="CDD" id="cd07731">
    <property type="entry name" value="ComA-like_MBL-fold"/>
    <property type="match status" value="1"/>
</dbReference>
<dbReference type="SUPFAM" id="SSF56281">
    <property type="entry name" value="Metallo-hydrolase/oxidoreductase"/>
    <property type="match status" value="1"/>
</dbReference>
<feature type="transmembrane region" description="Helical" evidence="6">
    <location>
        <begin position="463"/>
        <end position="481"/>
    </location>
</feature>
<dbReference type="SMART" id="SM00849">
    <property type="entry name" value="Lactamase_B"/>
    <property type="match status" value="1"/>
</dbReference>
<keyword evidence="2" id="KW-1003">Cell membrane</keyword>
<dbReference type="PANTHER" id="PTHR30619:SF1">
    <property type="entry name" value="RECOMBINATION PROTEIN 2"/>
    <property type="match status" value="1"/>
</dbReference>
<gene>
    <name evidence="8" type="ORF">UFOPK3423_00042</name>
</gene>
<dbReference type="Pfam" id="PF00753">
    <property type="entry name" value="Lactamase_B"/>
    <property type="match status" value="1"/>
</dbReference>
<dbReference type="InterPro" id="IPR036866">
    <property type="entry name" value="RibonucZ/Hydroxyglut_hydro"/>
</dbReference>
<dbReference type="Pfam" id="PF03772">
    <property type="entry name" value="Competence"/>
    <property type="match status" value="1"/>
</dbReference>
<sequence>MSLRGARPRPAEILLIAALVGLVLGPREPRLLPVAALPLAIIAATPAGAVGATAVLASGAGWARLRSGPPHLPEQALGHVTTLRLTLEETPRAAAGSRWRAFATVRGARILLSGRGSPPRRGAGAVFQARGLLRAPGPFERWIDARGAAAVLEVSVLASAERRGGAAGSLDAVRNRAQAAFARVRDRDAGSLLRGMVLGDDALLSLRDRELLRHAGLGHLVAASGANVALLAALVLGLCAVAGAGRRTRLALVLAVTALYVPLAGSGPSIRRAAIMGGAASLALWASRPVARRHALLLAAAATLAIEPRSAVDPGWQLSFAAVSAIGLLAGPLRSALTARGVARGVAEPVALSVAAGIGTAPVAAGIFGTVSLASLPANLMAAPLVAPATWLGMLAGLFAQIDERLAVPFATLAALPCRAVLAIGRWWGARPMAQIDAAWWMVLGAIALVVALGLALRRRPRLGRMLTALALGAVLIWPALRRTGGATPPAPGIARITFLDIGQGDATLLQAGGHALLVDAGPPGGRLSQQLVRAGVDHLDAFVGTHAQADHIGAAADVLEAMPVGLVLDGRSGVREQRGTAMAAAAHARGVRLVPGQAGQVLEAGAIRARVLWPPPGVTPHGGDPNDYAIVILAEIEGLRILLTADAESDVLSRLDLPPVDILKVSHHGSADPGLPALLARITPRIAVIEVGRGNTYGHPTPSTLRALEQSGVMVRRTDRDGAVRVEGSASSGLRVAG</sequence>
<dbReference type="Gene3D" id="3.60.15.10">
    <property type="entry name" value="Ribonuclease Z/Hydroxyacylglutathione hydrolase-like"/>
    <property type="match status" value="1"/>
</dbReference>
<evidence type="ECO:0000259" key="7">
    <source>
        <dbReference type="SMART" id="SM00849"/>
    </source>
</evidence>
<dbReference type="InterPro" id="IPR001279">
    <property type="entry name" value="Metallo-B-lactamas"/>
</dbReference>
<feature type="domain" description="Metallo-beta-lactamase" evidence="7">
    <location>
        <begin position="504"/>
        <end position="694"/>
    </location>
</feature>
<proteinExistence type="predicted"/>
<feature type="transmembrane region" description="Helical" evidence="6">
    <location>
        <begin position="380"/>
        <end position="399"/>
    </location>
</feature>
<name>A0A6J7CM65_9ZZZZ</name>
<dbReference type="InterPro" id="IPR052159">
    <property type="entry name" value="Competence_DNA_uptake"/>
</dbReference>
<protein>
    <submittedName>
        <fullName evidence="8">Unannotated protein</fullName>
    </submittedName>
</protein>
<dbReference type="InterPro" id="IPR035681">
    <property type="entry name" value="ComA-like_MBL"/>
</dbReference>
<dbReference type="PANTHER" id="PTHR30619">
    <property type="entry name" value="DNA INTERNALIZATION/COMPETENCE PROTEIN COMEC/REC2"/>
    <property type="match status" value="1"/>
</dbReference>
<feature type="transmembrane region" description="Helical" evidence="6">
    <location>
        <begin position="439"/>
        <end position="456"/>
    </location>
</feature>
<dbReference type="NCBIfam" id="TIGR00360">
    <property type="entry name" value="ComEC_N-term"/>
    <property type="match status" value="1"/>
</dbReference>
<feature type="transmembrane region" description="Helical" evidence="6">
    <location>
        <begin position="250"/>
        <end position="270"/>
    </location>
</feature>
<evidence type="ECO:0000256" key="2">
    <source>
        <dbReference type="ARBA" id="ARBA00022475"/>
    </source>
</evidence>
<dbReference type="GO" id="GO:0005886">
    <property type="term" value="C:plasma membrane"/>
    <property type="evidence" value="ECO:0007669"/>
    <property type="project" value="UniProtKB-SubCell"/>
</dbReference>
<keyword evidence="3 6" id="KW-0812">Transmembrane</keyword>
<evidence type="ECO:0000256" key="1">
    <source>
        <dbReference type="ARBA" id="ARBA00004651"/>
    </source>
</evidence>
<keyword evidence="4 6" id="KW-1133">Transmembrane helix</keyword>
<keyword evidence="5 6" id="KW-0472">Membrane</keyword>
<evidence type="ECO:0000256" key="3">
    <source>
        <dbReference type="ARBA" id="ARBA00022692"/>
    </source>
</evidence>
<evidence type="ECO:0000313" key="8">
    <source>
        <dbReference type="EMBL" id="CAB4857249.1"/>
    </source>
</evidence>
<dbReference type="EMBL" id="CAFBLQ010000002">
    <property type="protein sequence ID" value="CAB4857249.1"/>
    <property type="molecule type" value="Genomic_DNA"/>
</dbReference>